<evidence type="ECO:0000256" key="7">
    <source>
        <dbReference type="ARBA" id="ARBA00022927"/>
    </source>
</evidence>
<dbReference type="GO" id="GO:0005741">
    <property type="term" value="C:mitochondrial outer membrane"/>
    <property type="evidence" value="ECO:0007669"/>
    <property type="project" value="UniProtKB-SubCell"/>
</dbReference>
<keyword evidence="7" id="KW-0653">Protein transport</keyword>
<keyword evidence="12 14" id="KW-0675">Receptor</keyword>
<keyword evidence="10" id="KW-0496">Mitochondrion</keyword>
<evidence type="ECO:0000256" key="1">
    <source>
        <dbReference type="ARBA" id="ARBA00004572"/>
    </source>
</evidence>
<evidence type="ECO:0000256" key="9">
    <source>
        <dbReference type="ARBA" id="ARBA00023010"/>
    </source>
</evidence>
<sequence>MPVIEEIDSGIDANSSSNSREDSPTIKKNNMANMIEDDLDDIDETLSERLWALTEMFPEPVRKLTSNLVHGSVSGIKNFYRLGRSTMWVFFTSSAILVAPVLFEMERMQLEEAQRQQQRQILLGPSAAVSGGGGGMHSLGMPMPPHMAHR</sequence>
<keyword evidence="6" id="KW-1000">Mitochondrion outer membrane</keyword>
<evidence type="ECO:0000256" key="6">
    <source>
        <dbReference type="ARBA" id="ARBA00022787"/>
    </source>
</evidence>
<keyword evidence="9" id="KW-0811">Translocation</keyword>
<protein>
    <recommendedName>
        <fullName evidence="3">Mitochondrial import receptor subunit TOM22 homolog</fullName>
    </recommendedName>
</protein>
<evidence type="ECO:0000256" key="5">
    <source>
        <dbReference type="ARBA" id="ARBA00022692"/>
    </source>
</evidence>
<dbReference type="KEGG" id="ptep:107456774"/>
<name>A0A2L2Y2V5_PARTP</name>
<organism evidence="14">
    <name type="scientific">Parasteatoda tepidariorum</name>
    <name type="common">Common house spider</name>
    <name type="synonym">Achaearanea tepidariorum</name>
    <dbReference type="NCBI Taxonomy" id="114398"/>
    <lineage>
        <taxon>Eukaryota</taxon>
        <taxon>Metazoa</taxon>
        <taxon>Ecdysozoa</taxon>
        <taxon>Arthropoda</taxon>
        <taxon>Chelicerata</taxon>
        <taxon>Arachnida</taxon>
        <taxon>Araneae</taxon>
        <taxon>Araneomorphae</taxon>
        <taxon>Entelegynae</taxon>
        <taxon>Araneoidea</taxon>
        <taxon>Theridiidae</taxon>
        <taxon>Parasteatoda</taxon>
    </lineage>
</organism>
<evidence type="ECO:0000256" key="8">
    <source>
        <dbReference type="ARBA" id="ARBA00022989"/>
    </source>
</evidence>
<keyword evidence="8" id="KW-1133">Transmembrane helix</keyword>
<dbReference type="EMBL" id="IAAA01009401">
    <property type="protein sequence ID" value="LAA02529.1"/>
    <property type="molecule type" value="mRNA"/>
</dbReference>
<reference evidence="14" key="1">
    <citation type="journal article" date="2016" name="Mol. Ecol. Resour.">
        <title>Evaluation of the impact of RNA preservation methods of spiders for de novo transcriptome assembly.</title>
        <authorList>
            <person name="Kono N."/>
            <person name="Nakamura H."/>
            <person name="Ito Y."/>
            <person name="Tomita M."/>
            <person name="Arakawa K."/>
        </authorList>
    </citation>
    <scope>NUCLEOTIDE SEQUENCE</scope>
    <source>
        <tissue evidence="14">Whole body</tissue>
    </source>
</reference>
<proteinExistence type="evidence at transcript level"/>
<evidence type="ECO:0000256" key="11">
    <source>
        <dbReference type="ARBA" id="ARBA00023136"/>
    </source>
</evidence>
<keyword evidence="4" id="KW-0813">Transport</keyword>
<evidence type="ECO:0000256" key="13">
    <source>
        <dbReference type="SAM" id="MobiDB-lite"/>
    </source>
</evidence>
<evidence type="ECO:0000256" key="12">
    <source>
        <dbReference type="ARBA" id="ARBA00023170"/>
    </source>
</evidence>
<dbReference type="RefSeq" id="XP_015930206.1">
    <property type="nucleotide sequence ID" value="XM_016074720.4"/>
</dbReference>
<dbReference type="OMA" id="TATWIFF"/>
<dbReference type="GO" id="GO:0006886">
    <property type="term" value="P:intracellular protein transport"/>
    <property type="evidence" value="ECO:0007669"/>
    <property type="project" value="InterPro"/>
</dbReference>
<keyword evidence="11" id="KW-0472">Membrane</keyword>
<dbReference type="GeneID" id="107456774"/>
<accession>A0A2L2Y2V5</accession>
<dbReference type="PANTHER" id="PTHR12504">
    <property type="entry name" value="MITOCHONDRIAL IMPORT RECEPTOR SUBUNIT TOM22"/>
    <property type="match status" value="1"/>
</dbReference>
<evidence type="ECO:0000256" key="3">
    <source>
        <dbReference type="ARBA" id="ARBA00016229"/>
    </source>
</evidence>
<dbReference type="Pfam" id="PF04281">
    <property type="entry name" value="Tom22"/>
    <property type="match status" value="1"/>
</dbReference>
<dbReference type="AlphaFoldDB" id="A0A2L2Y2V5"/>
<dbReference type="OrthoDB" id="10016939at2759"/>
<evidence type="ECO:0000313" key="14">
    <source>
        <dbReference type="EMBL" id="LAA02529.1"/>
    </source>
</evidence>
<dbReference type="CDD" id="cd22884">
    <property type="entry name" value="TOM22"/>
    <property type="match status" value="1"/>
</dbReference>
<dbReference type="PANTHER" id="PTHR12504:SF0">
    <property type="entry name" value="MITOCHONDRIAL IMPORT RECEPTOR SUBUNIT TOM22 HOMOLOG"/>
    <property type="match status" value="1"/>
</dbReference>
<evidence type="ECO:0000256" key="4">
    <source>
        <dbReference type="ARBA" id="ARBA00022448"/>
    </source>
</evidence>
<dbReference type="EMBL" id="IAAA01009402">
    <property type="protein sequence ID" value="LAA02534.1"/>
    <property type="molecule type" value="mRNA"/>
</dbReference>
<keyword evidence="5" id="KW-0812">Transmembrane</keyword>
<feature type="region of interest" description="Disordered" evidence="13">
    <location>
        <begin position="7"/>
        <end position="27"/>
    </location>
</feature>
<comment type="similarity">
    <text evidence="2">Belongs to the Tom22 family.</text>
</comment>
<comment type="subcellular location">
    <subcellularLocation>
        <location evidence="1">Mitochondrion outer membrane</location>
        <topology evidence="1">Single-pass membrane protein</topology>
    </subcellularLocation>
</comment>
<dbReference type="InterPro" id="IPR005683">
    <property type="entry name" value="Tom22"/>
</dbReference>
<evidence type="ECO:0000256" key="10">
    <source>
        <dbReference type="ARBA" id="ARBA00023128"/>
    </source>
</evidence>
<evidence type="ECO:0000256" key="2">
    <source>
        <dbReference type="ARBA" id="ARBA00009874"/>
    </source>
</evidence>